<dbReference type="InterPro" id="IPR057571">
    <property type="entry name" value="SDR_PhqE-like"/>
</dbReference>
<keyword evidence="3" id="KW-0560">Oxidoreductase</keyword>
<sequence length="257" mass="27181">MGRQTVESFSGKSILIVGGTSGVGFAIAEACVDLGARVVVASRSQDKVNTAVERLKRSYENATDRIQGYVCDLARGEVEAELTKLFNDITDKGSNPLDHVVSTAGSHPNAMTLGEATLENLVSASRHLFIGDVLLAKLASKYLRPADNSSFTMTGGAGTQKPPHGWSLWAGIGGAKDSLTRGLAISMKPIRVNLISLGAIQTELFDEAAERWGSKDFGGGCEDCIIPEDVAETYLAIMKNKFVTGTISMVEGGALLN</sequence>
<dbReference type="Proteomes" id="UP000775872">
    <property type="component" value="Unassembled WGS sequence"/>
</dbReference>
<dbReference type="InterPro" id="IPR051122">
    <property type="entry name" value="SDR_DHRS6-like"/>
</dbReference>
<dbReference type="GO" id="GO:0016491">
    <property type="term" value="F:oxidoreductase activity"/>
    <property type="evidence" value="ECO:0007669"/>
    <property type="project" value="UniProtKB-KW"/>
</dbReference>
<comment type="caution">
    <text evidence="4">The sequence shown here is derived from an EMBL/GenBank/DDBJ whole genome shotgun (WGS) entry which is preliminary data.</text>
</comment>
<dbReference type="SUPFAM" id="SSF51735">
    <property type="entry name" value="NAD(P)-binding Rossmann-fold domains"/>
    <property type="match status" value="1"/>
</dbReference>
<evidence type="ECO:0000256" key="2">
    <source>
        <dbReference type="ARBA" id="ARBA00022857"/>
    </source>
</evidence>
<dbReference type="PANTHER" id="PTHR43477:SF1">
    <property type="entry name" value="DIHYDROANTICAPSIN 7-DEHYDROGENASE"/>
    <property type="match status" value="1"/>
</dbReference>
<protein>
    <submittedName>
        <fullName evidence="4">Uncharacterized protein</fullName>
    </submittedName>
</protein>
<dbReference type="EMBL" id="CABFOC020000002">
    <property type="protein sequence ID" value="CAH0037965.1"/>
    <property type="molecule type" value="Genomic_DNA"/>
</dbReference>
<comment type="similarity">
    <text evidence="1">Belongs to the short-chain dehydrogenases/reductases (SDR) family.</text>
</comment>
<dbReference type="OrthoDB" id="294295at2759"/>
<reference evidence="4 5" key="2">
    <citation type="submission" date="2021-10" db="EMBL/GenBank/DDBJ databases">
        <authorList>
            <person name="Piombo E."/>
        </authorList>
    </citation>
    <scope>NUCLEOTIDE SEQUENCE [LARGE SCALE GENOMIC DNA]</scope>
</reference>
<dbReference type="AlphaFoldDB" id="A0A9N9VXJ5"/>
<dbReference type="InterPro" id="IPR036291">
    <property type="entry name" value="NAD(P)-bd_dom_sf"/>
</dbReference>
<evidence type="ECO:0000313" key="4">
    <source>
        <dbReference type="EMBL" id="CAH0037965.1"/>
    </source>
</evidence>
<evidence type="ECO:0000256" key="3">
    <source>
        <dbReference type="ARBA" id="ARBA00023002"/>
    </source>
</evidence>
<accession>A0A9N9VXJ5</accession>
<dbReference type="Gene3D" id="3.40.50.720">
    <property type="entry name" value="NAD(P)-binding Rossmann-like Domain"/>
    <property type="match status" value="1"/>
</dbReference>
<dbReference type="PANTHER" id="PTHR43477">
    <property type="entry name" value="DIHYDROANTICAPSIN 7-DEHYDROGENASE"/>
    <property type="match status" value="1"/>
</dbReference>
<dbReference type="InterPro" id="IPR002347">
    <property type="entry name" value="SDR_fam"/>
</dbReference>
<name>A0A9N9VXJ5_9HYPO</name>
<dbReference type="PRINTS" id="PR00081">
    <property type="entry name" value="GDHRDH"/>
</dbReference>
<organism evidence="4 5">
    <name type="scientific">Clonostachys solani</name>
    <dbReference type="NCBI Taxonomy" id="160281"/>
    <lineage>
        <taxon>Eukaryota</taxon>
        <taxon>Fungi</taxon>
        <taxon>Dikarya</taxon>
        <taxon>Ascomycota</taxon>
        <taxon>Pezizomycotina</taxon>
        <taxon>Sordariomycetes</taxon>
        <taxon>Hypocreomycetidae</taxon>
        <taxon>Hypocreales</taxon>
        <taxon>Bionectriaceae</taxon>
        <taxon>Clonostachys</taxon>
    </lineage>
</organism>
<keyword evidence="2" id="KW-0521">NADP</keyword>
<evidence type="ECO:0000256" key="1">
    <source>
        <dbReference type="ARBA" id="ARBA00006484"/>
    </source>
</evidence>
<dbReference type="Pfam" id="PF23441">
    <property type="entry name" value="SDR"/>
    <property type="match status" value="1"/>
</dbReference>
<proteinExistence type="inferred from homology"/>
<reference evidence="5" key="1">
    <citation type="submission" date="2019-06" db="EMBL/GenBank/DDBJ databases">
        <authorList>
            <person name="Broberg M."/>
        </authorList>
    </citation>
    <scope>NUCLEOTIDE SEQUENCE [LARGE SCALE GENOMIC DNA]</scope>
</reference>
<evidence type="ECO:0000313" key="5">
    <source>
        <dbReference type="Proteomes" id="UP000775872"/>
    </source>
</evidence>
<gene>
    <name evidence="4" type="ORF">CSOL1703_00003118</name>
</gene>
<keyword evidence="5" id="KW-1185">Reference proteome</keyword>